<gene>
    <name evidence="6" type="ORF">PISL3812_09038</name>
</gene>
<dbReference type="InterPro" id="IPR000537">
    <property type="entry name" value="UbiA_prenyltransferase"/>
</dbReference>
<feature type="transmembrane region" description="Helical" evidence="5">
    <location>
        <begin position="122"/>
        <end position="141"/>
    </location>
</feature>
<reference evidence="6 7" key="1">
    <citation type="submission" date="2015-04" db="EMBL/GenBank/DDBJ databases">
        <authorList>
            <person name="Syromyatnikov M.Y."/>
            <person name="Popov V.N."/>
        </authorList>
    </citation>
    <scope>NUCLEOTIDE SEQUENCE [LARGE SCALE GENOMIC DNA]</scope>
    <source>
        <strain evidence="6">WF-38-12</strain>
    </source>
</reference>
<dbReference type="OMA" id="AKLWCLW"/>
<feature type="transmembrane region" description="Helical" evidence="5">
    <location>
        <begin position="39"/>
        <end position="60"/>
    </location>
</feature>
<keyword evidence="3 5" id="KW-1133">Transmembrane helix</keyword>
<dbReference type="Proteomes" id="UP000054383">
    <property type="component" value="Unassembled WGS sequence"/>
</dbReference>
<name>A0A0U1M8L7_TALIS</name>
<feature type="transmembrane region" description="Helical" evidence="5">
    <location>
        <begin position="266"/>
        <end position="282"/>
    </location>
</feature>
<comment type="subcellular location">
    <subcellularLocation>
        <location evidence="1">Membrane</location>
        <topology evidence="1">Multi-pass membrane protein</topology>
    </subcellularLocation>
</comment>
<evidence type="ECO:0000313" key="6">
    <source>
        <dbReference type="EMBL" id="CRG91984.1"/>
    </source>
</evidence>
<evidence type="ECO:0000256" key="4">
    <source>
        <dbReference type="ARBA" id="ARBA00023136"/>
    </source>
</evidence>
<evidence type="ECO:0000256" key="5">
    <source>
        <dbReference type="SAM" id="Phobius"/>
    </source>
</evidence>
<proteinExistence type="predicted"/>
<sequence>MALPVDILSEKPMLGMSKKRSVFYHLHTLYIFTRNDFKVILYPQTAVGIFQALAGGLLTTNNTPDLMFILSRLPLVAFWNWFNLLTFNLANQRLPNSILEDNLNKPWRPIPSQRISPDEARLLLLFLLPVGIILTYFMGGFQETISMIVLTWMYNDLGGGDVHYFVRNLINAGGFISHASGSTAIAAGFGLYELNDTAPYWLAIIGGIILTTMQVQDIPDMEGDAARGRKTLPLVYGGLTARISVAVCVMAWSFICPAFWSVNMGGYLLLVIPGAVVTYCTLTHRSVSADEATYKIWCVWLIIVYMLPLYKNPEVFSRWGNGVLTSVKRPDLF</sequence>
<dbReference type="CDD" id="cd13965">
    <property type="entry name" value="PT_UbiA_3"/>
    <property type="match status" value="1"/>
</dbReference>
<dbReference type="AlphaFoldDB" id="A0A0U1M8L7"/>
<evidence type="ECO:0000313" key="7">
    <source>
        <dbReference type="Proteomes" id="UP000054383"/>
    </source>
</evidence>
<feature type="transmembrane region" description="Helical" evidence="5">
    <location>
        <begin position="198"/>
        <end position="215"/>
    </location>
</feature>
<feature type="transmembrane region" description="Helical" evidence="5">
    <location>
        <begin position="235"/>
        <end position="260"/>
    </location>
</feature>
<dbReference type="InterPro" id="IPR044878">
    <property type="entry name" value="UbiA_sf"/>
</dbReference>
<dbReference type="OrthoDB" id="434972at2759"/>
<evidence type="ECO:0008006" key="8">
    <source>
        <dbReference type="Google" id="ProtNLM"/>
    </source>
</evidence>
<evidence type="ECO:0000256" key="1">
    <source>
        <dbReference type="ARBA" id="ARBA00004141"/>
    </source>
</evidence>
<dbReference type="Pfam" id="PF01040">
    <property type="entry name" value="UbiA"/>
    <property type="match status" value="1"/>
</dbReference>
<keyword evidence="2 5" id="KW-0812">Transmembrane</keyword>
<dbReference type="PANTHER" id="PTHR42723">
    <property type="entry name" value="CHLOROPHYLL SYNTHASE"/>
    <property type="match status" value="1"/>
</dbReference>
<feature type="transmembrane region" description="Helical" evidence="5">
    <location>
        <begin position="294"/>
        <end position="310"/>
    </location>
</feature>
<keyword evidence="7" id="KW-1185">Reference proteome</keyword>
<accession>A0A0U1M8L7</accession>
<dbReference type="EMBL" id="CVMT01000011">
    <property type="protein sequence ID" value="CRG91984.1"/>
    <property type="molecule type" value="Genomic_DNA"/>
</dbReference>
<dbReference type="InterPro" id="IPR050475">
    <property type="entry name" value="Prenyltransferase_related"/>
</dbReference>
<protein>
    <recommendedName>
        <fullName evidence="8">Digeranylgeranylglyceryl phosphate synthase</fullName>
    </recommendedName>
</protein>
<dbReference type="PANTHER" id="PTHR42723:SF1">
    <property type="entry name" value="CHLOROPHYLL SYNTHASE, CHLOROPLASTIC"/>
    <property type="match status" value="1"/>
</dbReference>
<organism evidence="6 7">
    <name type="scientific">Talaromyces islandicus</name>
    <name type="common">Penicillium islandicum</name>
    <dbReference type="NCBI Taxonomy" id="28573"/>
    <lineage>
        <taxon>Eukaryota</taxon>
        <taxon>Fungi</taxon>
        <taxon>Dikarya</taxon>
        <taxon>Ascomycota</taxon>
        <taxon>Pezizomycotina</taxon>
        <taxon>Eurotiomycetes</taxon>
        <taxon>Eurotiomycetidae</taxon>
        <taxon>Eurotiales</taxon>
        <taxon>Trichocomaceae</taxon>
        <taxon>Talaromyces</taxon>
        <taxon>Talaromyces sect. Islandici</taxon>
    </lineage>
</organism>
<dbReference type="STRING" id="28573.A0A0U1M8L7"/>
<evidence type="ECO:0000256" key="3">
    <source>
        <dbReference type="ARBA" id="ARBA00022989"/>
    </source>
</evidence>
<feature type="transmembrane region" description="Helical" evidence="5">
    <location>
        <begin position="66"/>
        <end position="87"/>
    </location>
</feature>
<dbReference type="GO" id="GO:0016765">
    <property type="term" value="F:transferase activity, transferring alkyl or aryl (other than methyl) groups"/>
    <property type="evidence" value="ECO:0007669"/>
    <property type="project" value="InterPro"/>
</dbReference>
<evidence type="ECO:0000256" key="2">
    <source>
        <dbReference type="ARBA" id="ARBA00022692"/>
    </source>
</evidence>
<dbReference type="GO" id="GO:0016020">
    <property type="term" value="C:membrane"/>
    <property type="evidence" value="ECO:0007669"/>
    <property type="project" value="UniProtKB-SubCell"/>
</dbReference>
<dbReference type="Gene3D" id="1.10.357.140">
    <property type="entry name" value="UbiA prenyltransferase"/>
    <property type="match status" value="1"/>
</dbReference>
<keyword evidence="4 5" id="KW-0472">Membrane</keyword>